<comment type="caution">
    <text evidence="13">The sequence shown here is derived from an EMBL/GenBank/DDBJ whole genome shotgun (WGS) entry which is preliminary data.</text>
</comment>
<dbReference type="SMART" id="SM00983">
    <property type="entry name" value="TPK_B1_binding"/>
    <property type="match status" value="1"/>
</dbReference>
<keyword evidence="14" id="KW-1185">Reference proteome</keyword>
<accession>A0AAV3R6B7</accession>
<dbReference type="CDD" id="cd07995">
    <property type="entry name" value="TPK"/>
    <property type="match status" value="1"/>
</dbReference>
<dbReference type="AlphaFoldDB" id="A0AAV3R6B7"/>
<dbReference type="SUPFAM" id="SSF63999">
    <property type="entry name" value="Thiamin pyrophosphokinase, catalytic domain"/>
    <property type="match status" value="1"/>
</dbReference>
<dbReference type="InterPro" id="IPR016966">
    <property type="entry name" value="Thiamin_pyrophosphokinase_euk"/>
</dbReference>
<evidence type="ECO:0000256" key="7">
    <source>
        <dbReference type="ARBA" id="ARBA00022777"/>
    </source>
</evidence>
<dbReference type="InterPro" id="IPR036759">
    <property type="entry name" value="TPK_catalytic_sf"/>
</dbReference>
<comment type="similarity">
    <text evidence="3 11">Belongs to the thiamine pyrophosphokinase family.</text>
</comment>
<dbReference type="PIRSF" id="PIRSF031057">
    <property type="entry name" value="Thiamin_pyrophosphokinase"/>
    <property type="match status" value="1"/>
</dbReference>
<evidence type="ECO:0000256" key="4">
    <source>
        <dbReference type="ARBA" id="ARBA00022490"/>
    </source>
</evidence>
<dbReference type="EC" id="2.7.6.2" evidence="11"/>
<reference evidence="13 14" key="1">
    <citation type="submission" date="2024-01" db="EMBL/GenBank/DDBJ databases">
        <title>The complete chloroplast genome sequence of Lithospermum erythrorhizon: insights into the phylogenetic relationship among Boraginaceae species and the maternal lineages of purple gromwells.</title>
        <authorList>
            <person name="Okada T."/>
            <person name="Watanabe K."/>
        </authorList>
    </citation>
    <scope>NUCLEOTIDE SEQUENCE [LARGE SCALE GENOMIC DNA]</scope>
</reference>
<dbReference type="SUPFAM" id="SSF63862">
    <property type="entry name" value="Thiamin pyrophosphokinase, substrate-binding domain"/>
    <property type="match status" value="1"/>
</dbReference>
<dbReference type="InterPro" id="IPR007373">
    <property type="entry name" value="Thiamin_PyroPKinase_B1-bd"/>
</dbReference>
<dbReference type="EMBL" id="BAABME010007858">
    <property type="protein sequence ID" value="GAA0171865.1"/>
    <property type="molecule type" value="Genomic_DNA"/>
</dbReference>
<feature type="domain" description="Thiamin pyrophosphokinase thiamin-binding" evidence="12">
    <location>
        <begin position="210"/>
        <end position="275"/>
    </location>
</feature>
<evidence type="ECO:0000313" key="13">
    <source>
        <dbReference type="EMBL" id="GAA0171865.1"/>
    </source>
</evidence>
<dbReference type="GO" id="GO:0005829">
    <property type="term" value="C:cytosol"/>
    <property type="evidence" value="ECO:0007669"/>
    <property type="project" value="UniProtKB-SubCell"/>
</dbReference>
<evidence type="ECO:0000256" key="10">
    <source>
        <dbReference type="ARBA" id="ARBA00052367"/>
    </source>
</evidence>
<evidence type="ECO:0000256" key="3">
    <source>
        <dbReference type="ARBA" id="ARBA00006785"/>
    </source>
</evidence>
<evidence type="ECO:0000256" key="2">
    <source>
        <dbReference type="ARBA" id="ARBA00005078"/>
    </source>
</evidence>
<dbReference type="Gene3D" id="2.60.120.320">
    <property type="entry name" value="Thiamin pyrophosphokinase, thiamin-binding domain"/>
    <property type="match status" value="1"/>
</dbReference>
<name>A0AAV3R6B7_LITER</name>
<evidence type="ECO:0000256" key="6">
    <source>
        <dbReference type="ARBA" id="ARBA00022741"/>
    </source>
</evidence>
<dbReference type="GO" id="GO:0004788">
    <property type="term" value="F:thiamine diphosphokinase activity"/>
    <property type="evidence" value="ECO:0007669"/>
    <property type="project" value="UniProtKB-UniRule"/>
</dbReference>
<dbReference type="Pfam" id="PF04265">
    <property type="entry name" value="TPK_B1_binding"/>
    <property type="match status" value="1"/>
</dbReference>
<dbReference type="PANTHER" id="PTHR13622">
    <property type="entry name" value="THIAMIN PYROPHOSPHOKINASE"/>
    <property type="match status" value="1"/>
</dbReference>
<evidence type="ECO:0000313" key="14">
    <source>
        <dbReference type="Proteomes" id="UP001454036"/>
    </source>
</evidence>
<comment type="catalytic activity">
    <reaction evidence="10">
        <text>thiamine + ATP = thiamine diphosphate + AMP + H(+)</text>
        <dbReference type="Rhea" id="RHEA:11576"/>
        <dbReference type="ChEBI" id="CHEBI:15378"/>
        <dbReference type="ChEBI" id="CHEBI:18385"/>
        <dbReference type="ChEBI" id="CHEBI:30616"/>
        <dbReference type="ChEBI" id="CHEBI:58937"/>
        <dbReference type="ChEBI" id="CHEBI:456215"/>
        <dbReference type="EC" id="2.7.6.2"/>
    </reaction>
    <physiologicalReaction direction="left-to-right" evidence="10">
        <dbReference type="Rhea" id="RHEA:11577"/>
    </physiologicalReaction>
</comment>
<dbReference type="GO" id="GO:0005524">
    <property type="term" value="F:ATP binding"/>
    <property type="evidence" value="ECO:0007669"/>
    <property type="project" value="UniProtKB-UniRule"/>
</dbReference>
<evidence type="ECO:0000256" key="1">
    <source>
        <dbReference type="ARBA" id="ARBA00004514"/>
    </source>
</evidence>
<evidence type="ECO:0000256" key="9">
    <source>
        <dbReference type="ARBA" id="ARBA00025120"/>
    </source>
</evidence>
<dbReference type="InterPro" id="IPR036371">
    <property type="entry name" value="TPK_B1-bd_sf"/>
</dbReference>
<keyword evidence="4" id="KW-0963">Cytoplasm</keyword>
<gene>
    <name evidence="13" type="ORF">LIER_25802</name>
</gene>
<dbReference type="FunFam" id="3.40.50.10240:FF:000001">
    <property type="entry name" value="Thiamine pyrophosphokinase"/>
    <property type="match status" value="1"/>
</dbReference>
<dbReference type="GO" id="GO:0009229">
    <property type="term" value="P:thiamine diphosphate biosynthetic process"/>
    <property type="evidence" value="ECO:0007669"/>
    <property type="project" value="UniProtKB-UniRule"/>
</dbReference>
<protein>
    <recommendedName>
        <fullName evidence="11">Thiamine pyrophosphokinase</fullName>
        <ecNumber evidence="11">2.7.6.2</ecNumber>
    </recommendedName>
</protein>
<evidence type="ECO:0000259" key="12">
    <source>
        <dbReference type="SMART" id="SM00983"/>
    </source>
</evidence>
<dbReference type="Proteomes" id="UP001454036">
    <property type="component" value="Unassembled WGS sequence"/>
</dbReference>
<sequence>MSFPPPPSFPTLEYYCSRISLKVHTLAMAVMSHSSAYLLPSTPTEDGPALTYALIILNQRLPKFTPLLWNHARVRVCADGGANRLFDDMPLFFPLEDAHSVRLRYKPDVVKGDLDSIRADVQEFYSNLGTKIEDASHDQDTTDLHKCVDYIVHMPNLEQSNLRILAVGALGGRFDHEMGNINVLCRFSDVQLILLSDHCLIQLLPHTYLHEIQIQSSIEGPDCGLIPIGGPSRRTTTTGLKWNLTDAELSFGKLVSTSNSVQGDVVTVTCDSDLLWTITIKRPEEKCS</sequence>
<comment type="pathway">
    <text evidence="2 11">Cofactor biosynthesis; thiamine diphosphate biosynthesis; thiamine diphosphate from thiamine: step 1/1.</text>
</comment>
<keyword evidence="6 11" id="KW-0547">Nucleotide-binding</keyword>
<dbReference type="InterPro" id="IPR007371">
    <property type="entry name" value="TPK_catalytic"/>
</dbReference>
<dbReference type="PANTHER" id="PTHR13622:SF8">
    <property type="entry name" value="THIAMIN PYROPHOSPHOKINASE 1"/>
    <property type="match status" value="1"/>
</dbReference>
<dbReference type="NCBIfam" id="TIGR01378">
    <property type="entry name" value="thi_PPkinase"/>
    <property type="match status" value="1"/>
</dbReference>
<comment type="function">
    <text evidence="9">Catalyzes the phosphorylation of thiamine to thiamine pyrophosphate (TPP). TPP is an active cofactor for enzymes involved in glycolysis and energy production. Plant leaves require high levels of TPP for photosynthesis and carbohydrate metabolism.</text>
</comment>
<dbReference type="FunFam" id="2.60.120.320:FF:000001">
    <property type="entry name" value="Thiamine pyrophosphokinase"/>
    <property type="match status" value="1"/>
</dbReference>
<dbReference type="InterPro" id="IPR006282">
    <property type="entry name" value="Thi_PPkinase"/>
</dbReference>
<proteinExistence type="inferred from homology"/>
<evidence type="ECO:0000256" key="11">
    <source>
        <dbReference type="PIRNR" id="PIRNR031057"/>
    </source>
</evidence>
<dbReference type="Pfam" id="PF04263">
    <property type="entry name" value="TPK_catalytic"/>
    <property type="match status" value="1"/>
</dbReference>
<evidence type="ECO:0000256" key="8">
    <source>
        <dbReference type="ARBA" id="ARBA00022840"/>
    </source>
</evidence>
<comment type="subcellular location">
    <subcellularLocation>
        <location evidence="1">Cytoplasm</location>
        <location evidence="1">Cytosol</location>
    </subcellularLocation>
</comment>
<keyword evidence="5 11" id="KW-0808">Transferase</keyword>
<dbReference type="GO" id="GO:0006772">
    <property type="term" value="P:thiamine metabolic process"/>
    <property type="evidence" value="ECO:0007669"/>
    <property type="project" value="InterPro"/>
</dbReference>
<dbReference type="Gene3D" id="3.40.50.10240">
    <property type="entry name" value="Thiamin pyrophosphokinase, catalytic domain"/>
    <property type="match status" value="1"/>
</dbReference>
<dbReference type="GO" id="GO:0016301">
    <property type="term" value="F:kinase activity"/>
    <property type="evidence" value="ECO:0007669"/>
    <property type="project" value="UniProtKB-UniRule"/>
</dbReference>
<dbReference type="GO" id="GO:0030975">
    <property type="term" value="F:thiamine binding"/>
    <property type="evidence" value="ECO:0007669"/>
    <property type="project" value="UniProtKB-UniRule"/>
</dbReference>
<keyword evidence="7 11" id="KW-0418">Kinase</keyword>
<keyword evidence="8 11" id="KW-0067">ATP-binding</keyword>
<evidence type="ECO:0000256" key="5">
    <source>
        <dbReference type="ARBA" id="ARBA00022679"/>
    </source>
</evidence>
<organism evidence="13 14">
    <name type="scientific">Lithospermum erythrorhizon</name>
    <name type="common">Purple gromwell</name>
    <name type="synonym">Lithospermum officinale var. erythrorhizon</name>
    <dbReference type="NCBI Taxonomy" id="34254"/>
    <lineage>
        <taxon>Eukaryota</taxon>
        <taxon>Viridiplantae</taxon>
        <taxon>Streptophyta</taxon>
        <taxon>Embryophyta</taxon>
        <taxon>Tracheophyta</taxon>
        <taxon>Spermatophyta</taxon>
        <taxon>Magnoliopsida</taxon>
        <taxon>eudicotyledons</taxon>
        <taxon>Gunneridae</taxon>
        <taxon>Pentapetalae</taxon>
        <taxon>asterids</taxon>
        <taxon>lamiids</taxon>
        <taxon>Boraginales</taxon>
        <taxon>Boraginaceae</taxon>
        <taxon>Boraginoideae</taxon>
        <taxon>Lithospermeae</taxon>
        <taxon>Lithospermum</taxon>
    </lineage>
</organism>